<name>A0A830F6M3_9EURY</name>
<dbReference type="Proteomes" id="UP000628840">
    <property type="component" value="Unassembled WGS sequence"/>
</dbReference>
<feature type="transmembrane region" description="Helical" evidence="2">
    <location>
        <begin position="25"/>
        <end position="50"/>
    </location>
</feature>
<keyword evidence="2" id="KW-1133">Transmembrane helix</keyword>
<dbReference type="AlphaFoldDB" id="A0A830F6M3"/>
<dbReference type="Pfam" id="PF04367">
    <property type="entry name" value="DUF502"/>
    <property type="match status" value="1"/>
</dbReference>
<dbReference type="PANTHER" id="PTHR31876">
    <property type="entry name" value="COV-LIKE PROTEIN 1"/>
    <property type="match status" value="1"/>
</dbReference>
<evidence type="ECO:0008006" key="5">
    <source>
        <dbReference type="Google" id="ProtNLM"/>
    </source>
</evidence>
<sequence>MDGSRAGRKRMQAAGESVVARIREAFLTGIAVMVPLLITLYVLSTAFGIFTDILDPLARALQQLDVAAQSRFIIVEATAAILLVTVTLAVGFMATFSSGERALEYFDLLIERIPGVGSVYTSFRQMSDVMLESDAENFRKVVLVEYPHDGAYTLGFETVRTPEAIRDAAGEEGLRTLFLPLAPNPVMGGFLAHVPESRIMDVDMTVEEGMRTVITTGVAVADSEEAAGLSREQLEQLGGVNVAENFPSESEREGEER</sequence>
<protein>
    <recommendedName>
        <fullName evidence="5">DUF502 domain-containing protein</fullName>
    </recommendedName>
</protein>
<keyword evidence="2" id="KW-0472">Membrane</keyword>
<feature type="transmembrane region" description="Helical" evidence="2">
    <location>
        <begin position="70"/>
        <end position="96"/>
    </location>
</feature>
<gene>
    <name evidence="3" type="ORF">GCM10009037_05120</name>
</gene>
<organism evidence="3 4">
    <name type="scientific">Halarchaeum grantii</name>
    <dbReference type="NCBI Taxonomy" id="1193105"/>
    <lineage>
        <taxon>Archaea</taxon>
        <taxon>Methanobacteriati</taxon>
        <taxon>Methanobacteriota</taxon>
        <taxon>Stenosarchaea group</taxon>
        <taxon>Halobacteria</taxon>
        <taxon>Halobacteriales</taxon>
        <taxon>Halobacteriaceae</taxon>
    </lineage>
</organism>
<evidence type="ECO:0000313" key="3">
    <source>
        <dbReference type="EMBL" id="GGL24548.1"/>
    </source>
</evidence>
<comment type="caution">
    <text evidence="3">The sequence shown here is derived from an EMBL/GenBank/DDBJ whole genome shotgun (WGS) entry which is preliminary data.</text>
</comment>
<dbReference type="EMBL" id="BMPF01000001">
    <property type="protein sequence ID" value="GGL24548.1"/>
    <property type="molecule type" value="Genomic_DNA"/>
</dbReference>
<keyword evidence="2" id="KW-0812">Transmembrane</keyword>
<accession>A0A830F6M3</accession>
<dbReference type="InterPro" id="IPR007462">
    <property type="entry name" value="COV1-like"/>
</dbReference>
<feature type="region of interest" description="Disordered" evidence="1">
    <location>
        <begin position="232"/>
        <end position="257"/>
    </location>
</feature>
<evidence type="ECO:0000313" key="4">
    <source>
        <dbReference type="Proteomes" id="UP000628840"/>
    </source>
</evidence>
<proteinExistence type="predicted"/>
<reference evidence="3 4" key="1">
    <citation type="journal article" date="2019" name="Int. J. Syst. Evol. Microbiol.">
        <title>The Global Catalogue of Microorganisms (GCM) 10K type strain sequencing project: providing services to taxonomists for standard genome sequencing and annotation.</title>
        <authorList>
            <consortium name="The Broad Institute Genomics Platform"/>
            <consortium name="The Broad Institute Genome Sequencing Center for Infectious Disease"/>
            <person name="Wu L."/>
            <person name="Ma J."/>
        </authorList>
    </citation>
    <scope>NUCLEOTIDE SEQUENCE [LARGE SCALE GENOMIC DNA]</scope>
    <source>
        <strain evidence="3 4">JCM 19585</strain>
    </source>
</reference>
<keyword evidence="4" id="KW-1185">Reference proteome</keyword>
<evidence type="ECO:0000256" key="2">
    <source>
        <dbReference type="SAM" id="Phobius"/>
    </source>
</evidence>
<evidence type="ECO:0000256" key="1">
    <source>
        <dbReference type="SAM" id="MobiDB-lite"/>
    </source>
</evidence>
<dbReference type="PANTHER" id="PTHR31876:SF26">
    <property type="entry name" value="PROTEIN LIKE COV 2"/>
    <property type="match status" value="1"/>
</dbReference>